<keyword evidence="3" id="KW-0732">Signal</keyword>
<name>A0A939BNP1_9FIRM</name>
<dbReference type="Proteomes" id="UP000774000">
    <property type="component" value="Unassembled WGS sequence"/>
</dbReference>
<proteinExistence type="inferred from homology"/>
<evidence type="ECO:0000256" key="3">
    <source>
        <dbReference type="ARBA" id="ARBA00022729"/>
    </source>
</evidence>
<comment type="similarity">
    <text evidence="1">Belongs to the bacterial solute-binding protein 1 family.</text>
</comment>
<dbReference type="EMBL" id="JAFBDQ010000003">
    <property type="protein sequence ID" value="MBM7555832.1"/>
    <property type="molecule type" value="Genomic_DNA"/>
</dbReference>
<dbReference type="CDD" id="cd14750">
    <property type="entry name" value="PBP2_TMBP"/>
    <property type="match status" value="1"/>
</dbReference>
<evidence type="ECO:0000313" key="6">
    <source>
        <dbReference type="Proteomes" id="UP000774000"/>
    </source>
</evidence>
<evidence type="ECO:0000256" key="1">
    <source>
        <dbReference type="ARBA" id="ARBA00008520"/>
    </source>
</evidence>
<dbReference type="InterPro" id="IPR050490">
    <property type="entry name" value="Bact_solute-bd_prot1"/>
</dbReference>
<sequence length="464" mass="51604">MVLSKKKGFVLVLGIVLMFSLLVTGCGGGGNQSSDQQAQDQAQEQEQSQEESSSDKKVVKVGVGNVGKEFEVTKKAAKMYEEENPNIDIELVSMPESSSERYSLYLQYLEAQSNKLDVYQTDVIWSGDMGEHFIDFKDYMSQSEIDKFFKGSIKNNTVDGELIAIPWFVDAAVMYYRTDLLEKYGFDNPPKTWEEMEKMAKKVQKGERAEGKQDFWGFVWQGEAYEGLTCDALEWVYSNGGGVIVSPDKKVTINNEKAAEAITMAADWIGEISPPGVTGMKEEDARKMWQGGHALFMRNWPYAYPLAKSDDSAVKGKFDIAPLPKGDSGHGAATLGGWQLAVSKYSDNKEAAAEVVKFLTSYKIQKLRAMEAGLTGSRKALYNDEEIINENPYFKTLLSVFRNSTPRPSTPVAPNYNEVSTAFFKSVYSVLNGEKEAGSALRSLEYKLKDITGFESGEPTKTIE</sequence>
<feature type="region of interest" description="Disordered" evidence="4">
    <location>
        <begin position="30"/>
        <end position="56"/>
    </location>
</feature>
<dbReference type="Pfam" id="PF01547">
    <property type="entry name" value="SBP_bac_1"/>
    <property type="match status" value="1"/>
</dbReference>
<gene>
    <name evidence="5" type="ORF">JOC47_000666</name>
</gene>
<dbReference type="InterPro" id="IPR006059">
    <property type="entry name" value="SBP"/>
</dbReference>
<organism evidence="5 6">
    <name type="scientific">Halanaerobacter jeridensis</name>
    <dbReference type="NCBI Taxonomy" id="706427"/>
    <lineage>
        <taxon>Bacteria</taxon>
        <taxon>Bacillati</taxon>
        <taxon>Bacillota</taxon>
        <taxon>Clostridia</taxon>
        <taxon>Halanaerobiales</taxon>
        <taxon>Halobacteroidaceae</taxon>
        <taxon>Halanaerobacter</taxon>
    </lineage>
</organism>
<comment type="caution">
    <text evidence="5">The sequence shown here is derived from an EMBL/GenBank/DDBJ whole genome shotgun (WGS) entry which is preliminary data.</text>
</comment>
<dbReference type="Gene3D" id="3.40.190.10">
    <property type="entry name" value="Periplasmic binding protein-like II"/>
    <property type="match status" value="2"/>
</dbReference>
<dbReference type="PANTHER" id="PTHR43649:SF34">
    <property type="entry name" value="ABC TRANSPORTER PERIPLASMIC-BINDING PROTEIN YCJN-RELATED"/>
    <property type="match status" value="1"/>
</dbReference>
<evidence type="ECO:0000256" key="4">
    <source>
        <dbReference type="SAM" id="MobiDB-lite"/>
    </source>
</evidence>
<keyword evidence="2" id="KW-0813">Transport</keyword>
<dbReference type="PANTHER" id="PTHR43649">
    <property type="entry name" value="ARABINOSE-BINDING PROTEIN-RELATED"/>
    <property type="match status" value="1"/>
</dbReference>
<protein>
    <submittedName>
        <fullName evidence="5">Trehalose/maltose transport system substrate-binding protein</fullName>
    </submittedName>
</protein>
<dbReference type="SUPFAM" id="SSF53850">
    <property type="entry name" value="Periplasmic binding protein-like II"/>
    <property type="match status" value="1"/>
</dbReference>
<reference evidence="5" key="1">
    <citation type="submission" date="2021-01" db="EMBL/GenBank/DDBJ databases">
        <title>Genomic Encyclopedia of Type Strains, Phase IV (KMG-IV): sequencing the most valuable type-strain genomes for metagenomic binning, comparative biology and taxonomic classification.</title>
        <authorList>
            <person name="Goeker M."/>
        </authorList>
    </citation>
    <scope>NUCLEOTIDE SEQUENCE</scope>
    <source>
        <strain evidence="5">DSM 23230</strain>
    </source>
</reference>
<dbReference type="AlphaFoldDB" id="A0A939BNP1"/>
<accession>A0A939BNP1</accession>
<dbReference type="PROSITE" id="PS51257">
    <property type="entry name" value="PROKAR_LIPOPROTEIN"/>
    <property type="match status" value="1"/>
</dbReference>
<evidence type="ECO:0000256" key="2">
    <source>
        <dbReference type="ARBA" id="ARBA00022448"/>
    </source>
</evidence>
<dbReference type="RefSeq" id="WP_239550893.1">
    <property type="nucleotide sequence ID" value="NZ_JAFBDQ010000003.1"/>
</dbReference>
<keyword evidence="6" id="KW-1185">Reference proteome</keyword>
<evidence type="ECO:0000313" key="5">
    <source>
        <dbReference type="EMBL" id="MBM7555832.1"/>
    </source>
</evidence>
<feature type="compositionally biased region" description="Low complexity" evidence="4">
    <location>
        <begin position="32"/>
        <end position="46"/>
    </location>
</feature>